<name>Q21V96_ALBFT</name>
<dbReference type="PANTHER" id="PTHR43459">
    <property type="entry name" value="ENOYL-COA HYDRATASE"/>
    <property type="match status" value="1"/>
</dbReference>
<evidence type="ECO:0000313" key="3">
    <source>
        <dbReference type="EMBL" id="ABD70307.1"/>
    </source>
</evidence>
<dbReference type="SUPFAM" id="SSF52096">
    <property type="entry name" value="ClpP/crotonase"/>
    <property type="match status" value="1"/>
</dbReference>
<dbReference type="InterPro" id="IPR001753">
    <property type="entry name" value="Enoyl-CoA_hydra/iso"/>
</dbReference>
<dbReference type="OrthoDB" id="5515649at2"/>
<dbReference type="InterPro" id="IPR014748">
    <property type="entry name" value="Enoyl-CoA_hydra_C"/>
</dbReference>
<reference evidence="4" key="1">
    <citation type="submission" date="2006-02" db="EMBL/GenBank/DDBJ databases">
        <title>Complete sequence of chromosome of Rhodoferax ferrireducens DSM 15236.</title>
        <authorList>
            <person name="Copeland A."/>
            <person name="Lucas S."/>
            <person name="Lapidus A."/>
            <person name="Barry K."/>
            <person name="Detter J.C."/>
            <person name="Glavina del Rio T."/>
            <person name="Hammon N."/>
            <person name="Israni S."/>
            <person name="Pitluck S."/>
            <person name="Brettin T."/>
            <person name="Bruce D."/>
            <person name="Han C."/>
            <person name="Tapia R."/>
            <person name="Gilna P."/>
            <person name="Kiss H."/>
            <person name="Schmutz J."/>
            <person name="Larimer F."/>
            <person name="Land M."/>
            <person name="Kyrpides N."/>
            <person name="Ivanova N."/>
            <person name="Richardson P."/>
        </authorList>
    </citation>
    <scope>NUCLEOTIDE SEQUENCE [LARGE SCALE GENOMIC DNA]</scope>
    <source>
        <strain evidence="4">ATCC BAA-621 / DSM 15236 / T118</strain>
    </source>
</reference>
<sequence>MSTAVLSRQEGAVRILINNNPARRNAITPGLYAELPAALAEAQADAGVRAIVLTGAGDFFCSGGDLNQLAKRRAMAPAQRRERLEGLHDLIRAIRNCSKPVIAAVEGGAAGAGLSIALACDMLVVAQNAFFSVTYVKVGLTPDGGVTAFLSEFVSRQMLTEMCLTGDRITGERLHAMGAVNRLVEKGAALDEAVALAERLATGPARASARIKMLCANAFGADLDTQMELEAQLMVESQGDDEAAEGIGAFLDKRTPDFVALSAAPQAH</sequence>
<dbReference type="Gene3D" id="3.90.226.10">
    <property type="entry name" value="2-enoyl-CoA Hydratase, Chain A, domain 1"/>
    <property type="match status" value="1"/>
</dbReference>
<gene>
    <name evidence="3" type="ordered locus">Rfer_2591</name>
</gene>
<proteinExistence type="inferred from homology"/>
<evidence type="ECO:0000256" key="1">
    <source>
        <dbReference type="ARBA" id="ARBA00005254"/>
    </source>
</evidence>
<dbReference type="KEGG" id="rfr:Rfer_2591"/>
<dbReference type="Pfam" id="PF00378">
    <property type="entry name" value="ECH_1"/>
    <property type="match status" value="1"/>
</dbReference>
<dbReference type="eggNOG" id="COG1024">
    <property type="taxonomic scope" value="Bacteria"/>
</dbReference>
<keyword evidence="4" id="KW-1185">Reference proteome</keyword>
<dbReference type="Gene3D" id="1.10.12.10">
    <property type="entry name" value="Lyase 2-enoyl-coa Hydratase, Chain A, domain 2"/>
    <property type="match status" value="1"/>
</dbReference>
<dbReference type="RefSeq" id="WP_011464875.1">
    <property type="nucleotide sequence ID" value="NC_007908.1"/>
</dbReference>
<protein>
    <submittedName>
        <fullName evidence="3">Short chain enoyl-CoA hydratase / Enoyl-CoA hydratase</fullName>
        <ecNumber evidence="3">4.2.1.17</ecNumber>
    </submittedName>
</protein>
<evidence type="ECO:0000313" key="4">
    <source>
        <dbReference type="Proteomes" id="UP000008332"/>
    </source>
</evidence>
<dbReference type="PANTHER" id="PTHR43459:SF1">
    <property type="entry name" value="EG:BACN32G11.4 PROTEIN"/>
    <property type="match status" value="1"/>
</dbReference>
<dbReference type="InterPro" id="IPR018376">
    <property type="entry name" value="Enoyl-CoA_hyd/isom_CS"/>
</dbReference>
<organism evidence="3 4">
    <name type="scientific">Albidiferax ferrireducens (strain ATCC BAA-621 / DSM 15236 / T118)</name>
    <name type="common">Rhodoferax ferrireducens</name>
    <dbReference type="NCBI Taxonomy" id="338969"/>
    <lineage>
        <taxon>Bacteria</taxon>
        <taxon>Pseudomonadati</taxon>
        <taxon>Pseudomonadota</taxon>
        <taxon>Betaproteobacteria</taxon>
        <taxon>Burkholderiales</taxon>
        <taxon>Comamonadaceae</taxon>
        <taxon>Rhodoferax</taxon>
    </lineage>
</organism>
<dbReference type="NCBIfam" id="NF005700">
    <property type="entry name" value="PRK07511.1"/>
    <property type="match status" value="1"/>
</dbReference>
<dbReference type="EMBL" id="CP000267">
    <property type="protein sequence ID" value="ABD70307.1"/>
    <property type="molecule type" value="Genomic_DNA"/>
</dbReference>
<keyword evidence="3" id="KW-0456">Lyase</keyword>
<dbReference type="InterPro" id="IPR029045">
    <property type="entry name" value="ClpP/crotonase-like_dom_sf"/>
</dbReference>
<dbReference type="EC" id="4.2.1.17" evidence="3"/>
<accession>Q21V96</accession>
<dbReference type="CDD" id="cd06558">
    <property type="entry name" value="crotonase-like"/>
    <property type="match status" value="1"/>
</dbReference>
<dbReference type="AlphaFoldDB" id="Q21V96"/>
<dbReference type="HOGENOM" id="CLU_009834_7_2_4"/>
<dbReference type="STRING" id="338969.Rfer_2591"/>
<comment type="similarity">
    <text evidence="1 2">Belongs to the enoyl-CoA hydratase/isomerase family.</text>
</comment>
<dbReference type="PROSITE" id="PS00166">
    <property type="entry name" value="ENOYL_COA_HYDRATASE"/>
    <property type="match status" value="1"/>
</dbReference>
<dbReference type="NCBIfam" id="NF046063">
    <property type="entry name" value="oxepin_alt"/>
    <property type="match status" value="1"/>
</dbReference>
<evidence type="ECO:0000256" key="2">
    <source>
        <dbReference type="RuleBase" id="RU003707"/>
    </source>
</evidence>
<dbReference type="Proteomes" id="UP000008332">
    <property type="component" value="Chromosome"/>
</dbReference>
<dbReference type="GO" id="GO:0004300">
    <property type="term" value="F:enoyl-CoA hydratase activity"/>
    <property type="evidence" value="ECO:0007669"/>
    <property type="project" value="UniProtKB-EC"/>
</dbReference>